<feature type="domain" description="TIR" evidence="1">
    <location>
        <begin position="290"/>
        <end position="376"/>
    </location>
</feature>
<evidence type="ECO:0000259" key="1">
    <source>
        <dbReference type="PROSITE" id="PS50104"/>
    </source>
</evidence>
<dbReference type="GO" id="GO:0007165">
    <property type="term" value="P:signal transduction"/>
    <property type="evidence" value="ECO:0007669"/>
    <property type="project" value="InterPro"/>
</dbReference>
<proteinExistence type="predicted"/>
<dbReference type="Proteomes" id="UP001211907">
    <property type="component" value="Unassembled WGS sequence"/>
</dbReference>
<evidence type="ECO:0000313" key="3">
    <source>
        <dbReference type="Proteomes" id="UP001211907"/>
    </source>
</evidence>
<dbReference type="InterPro" id="IPR035897">
    <property type="entry name" value="Toll_tir_struct_dom_sf"/>
</dbReference>
<accession>A0AAD5XFH0</accession>
<dbReference type="PANTHER" id="PTHR46270:SF2">
    <property type="entry name" value="TIR DOMAIN-CONTAINING PROTEIN"/>
    <property type="match status" value="1"/>
</dbReference>
<dbReference type="EMBL" id="JADGJH010000418">
    <property type="protein sequence ID" value="KAJ3129516.1"/>
    <property type="molecule type" value="Genomic_DNA"/>
</dbReference>
<reference evidence="2" key="1">
    <citation type="submission" date="2020-05" db="EMBL/GenBank/DDBJ databases">
        <title>Phylogenomic resolution of chytrid fungi.</title>
        <authorList>
            <person name="Stajich J.E."/>
            <person name="Amses K."/>
            <person name="Simmons R."/>
            <person name="Seto K."/>
            <person name="Myers J."/>
            <person name="Bonds A."/>
            <person name="Quandt C.A."/>
            <person name="Barry K."/>
            <person name="Liu P."/>
            <person name="Grigoriev I."/>
            <person name="Longcore J.E."/>
            <person name="James T.Y."/>
        </authorList>
    </citation>
    <scope>NUCLEOTIDE SEQUENCE</scope>
    <source>
        <strain evidence="2">JEL0513</strain>
    </source>
</reference>
<dbReference type="Pfam" id="PF13676">
    <property type="entry name" value="TIR_2"/>
    <property type="match status" value="1"/>
</dbReference>
<dbReference type="InterPro" id="IPR000157">
    <property type="entry name" value="TIR_dom"/>
</dbReference>
<dbReference type="AlphaFoldDB" id="A0AAD5XFH0"/>
<keyword evidence="3" id="KW-1185">Reference proteome</keyword>
<organism evidence="2 3">
    <name type="scientific">Physocladia obscura</name>
    <dbReference type="NCBI Taxonomy" id="109957"/>
    <lineage>
        <taxon>Eukaryota</taxon>
        <taxon>Fungi</taxon>
        <taxon>Fungi incertae sedis</taxon>
        <taxon>Chytridiomycota</taxon>
        <taxon>Chytridiomycota incertae sedis</taxon>
        <taxon>Chytridiomycetes</taxon>
        <taxon>Chytridiales</taxon>
        <taxon>Chytriomycetaceae</taxon>
        <taxon>Physocladia</taxon>
    </lineage>
</organism>
<sequence length="376" mass="42909">MSKPDRMLARLLVDLQSTQDRIARYERDAVNANTPTRQNNMISLLENARAEKRVIEGRIIDRQVQLGMNITEARKQQFEKELGMQRERCKFFEQLAVETQKELAEKGALNLLDAARNEICDIEARLSDLTQQLQLSPTEDCHQQQLQQLEVGLVAAKKKSEDYVLQAESASEKTTKDKYLRLKSNVGNWILNIDNCISDIYTRQTVMDAILLSDSQTASVHAAFSSQGVSVMLHSEEKLRLIPTKNSEFEDTTPTNLIADYVKDKSQQVSKMAEIESIIDAIPQKSLFESTKKIMISYCWRDKEIVHSVVQFLENIGFSVWIDETNTTLRFIDAITKAINESEAVVVFLSDDSVRSEYCNKEITYATDRNKTIIPI</sequence>
<dbReference type="SUPFAM" id="SSF52200">
    <property type="entry name" value="Toll/Interleukin receptor TIR domain"/>
    <property type="match status" value="1"/>
</dbReference>
<dbReference type="PANTHER" id="PTHR46270">
    <property type="entry name" value="ARMADILLO-TYPE FOLD-RELATED"/>
    <property type="match status" value="1"/>
</dbReference>
<protein>
    <submittedName>
        <fullName evidence="2">Cytokinesis protein 3</fullName>
    </submittedName>
</protein>
<comment type="caution">
    <text evidence="2">The sequence shown here is derived from an EMBL/GenBank/DDBJ whole genome shotgun (WGS) entry which is preliminary data.</text>
</comment>
<evidence type="ECO:0000313" key="2">
    <source>
        <dbReference type="EMBL" id="KAJ3129516.1"/>
    </source>
</evidence>
<feature type="non-terminal residue" evidence="2">
    <location>
        <position position="1"/>
    </location>
</feature>
<name>A0AAD5XFH0_9FUNG</name>
<dbReference type="Gene3D" id="3.40.50.10140">
    <property type="entry name" value="Toll/interleukin-1 receptor homology (TIR) domain"/>
    <property type="match status" value="1"/>
</dbReference>
<dbReference type="PROSITE" id="PS50104">
    <property type="entry name" value="TIR"/>
    <property type="match status" value="1"/>
</dbReference>
<gene>
    <name evidence="2" type="primary">CYK3_1</name>
    <name evidence="2" type="ORF">HK100_008542</name>
</gene>